<evidence type="ECO:0000259" key="5">
    <source>
        <dbReference type="PROSITE" id="PS01124"/>
    </source>
</evidence>
<feature type="compositionally biased region" description="Low complexity" evidence="4">
    <location>
        <begin position="195"/>
        <end position="207"/>
    </location>
</feature>
<feature type="region of interest" description="Disordered" evidence="4">
    <location>
        <begin position="187"/>
        <end position="211"/>
    </location>
</feature>
<comment type="caution">
    <text evidence="6">The sequence shown here is derived from an EMBL/GenBank/DDBJ whole genome shotgun (WGS) entry which is preliminary data.</text>
</comment>
<evidence type="ECO:0000313" key="6">
    <source>
        <dbReference type="EMBL" id="KZB64151.1"/>
    </source>
</evidence>
<dbReference type="PRINTS" id="PR00032">
    <property type="entry name" value="HTHARAC"/>
</dbReference>
<dbReference type="InterPro" id="IPR009057">
    <property type="entry name" value="Homeodomain-like_sf"/>
</dbReference>
<dbReference type="OrthoDB" id="9802263at2"/>
<dbReference type="Proteomes" id="UP000076335">
    <property type="component" value="Unassembled WGS sequence"/>
</dbReference>
<sequence>MDPLSDILSLLKPRNYMSAGFDAAGPWAIRFADQANTIKCGTIVSGQCYVSVEDLAGPVLLTSGSSFVLPRGRTFFLASDPDCPPVDAPLVFAKAQSGGIVQHNGGGECFIVSSRFALSGPHADMLMASLPPIVRIENDQDESSLRWSVERMMQELSNPQPGGFLVLQHLAHTVLVQALRLHLSNARTNGQSDRTAPTSPTSPNTPNGPDIPDWFAALSDKQIATAIACIHGDPAHPWTLKELARHAGMSRSAFAARFRDVVAVPPMAYLTRWRMLLAGDRLTHSGLPVSEIALSVGYESESAFSTAFKRVMGCAPRRYSNISATLEDQSL</sequence>
<reference evidence="6 7" key="1">
    <citation type="submission" date="2015-12" db="EMBL/GenBank/DDBJ databases">
        <title>Genome sequence of Thalassospira lucentensis MCCC 1A02072.</title>
        <authorList>
            <person name="Lu L."/>
            <person name="Lai Q."/>
            <person name="Shao Z."/>
            <person name="Qian P."/>
        </authorList>
    </citation>
    <scope>NUCLEOTIDE SEQUENCE [LARGE SCALE GENOMIC DNA]</scope>
    <source>
        <strain evidence="6 7">MCCC 1A02072</strain>
    </source>
</reference>
<dbReference type="PANTHER" id="PTHR46796:SF13">
    <property type="entry name" value="HTH-TYPE TRANSCRIPTIONAL ACTIVATOR RHAS"/>
    <property type="match status" value="1"/>
</dbReference>
<dbReference type="InterPro" id="IPR018060">
    <property type="entry name" value="HTH_AraC"/>
</dbReference>
<dbReference type="GO" id="GO:0043565">
    <property type="term" value="F:sequence-specific DNA binding"/>
    <property type="evidence" value="ECO:0007669"/>
    <property type="project" value="InterPro"/>
</dbReference>
<keyword evidence="2" id="KW-0238">DNA-binding</keyword>
<dbReference type="GO" id="GO:0003700">
    <property type="term" value="F:DNA-binding transcription factor activity"/>
    <property type="evidence" value="ECO:0007669"/>
    <property type="project" value="InterPro"/>
</dbReference>
<organism evidence="6 7">
    <name type="scientific">Thalassospira lucentensis</name>
    <dbReference type="NCBI Taxonomy" id="168935"/>
    <lineage>
        <taxon>Bacteria</taxon>
        <taxon>Pseudomonadati</taxon>
        <taxon>Pseudomonadota</taxon>
        <taxon>Alphaproteobacteria</taxon>
        <taxon>Rhodospirillales</taxon>
        <taxon>Thalassospiraceae</taxon>
        <taxon>Thalassospira</taxon>
    </lineage>
</organism>
<dbReference type="Pfam" id="PF12833">
    <property type="entry name" value="HTH_18"/>
    <property type="match status" value="1"/>
</dbReference>
<dbReference type="InterPro" id="IPR020449">
    <property type="entry name" value="Tscrpt_reg_AraC-type_HTH"/>
</dbReference>
<dbReference type="AlphaFoldDB" id="A0A154L4X3"/>
<name>A0A154L4X3_9PROT</name>
<dbReference type="InterPro" id="IPR032783">
    <property type="entry name" value="AraC_lig"/>
</dbReference>
<keyword evidence="1" id="KW-0805">Transcription regulation</keyword>
<keyword evidence="3" id="KW-0804">Transcription</keyword>
<dbReference type="Gene3D" id="1.10.10.60">
    <property type="entry name" value="Homeodomain-like"/>
    <property type="match status" value="2"/>
</dbReference>
<dbReference type="SMART" id="SM00342">
    <property type="entry name" value="HTH_ARAC"/>
    <property type="match status" value="1"/>
</dbReference>
<dbReference type="PROSITE" id="PS01124">
    <property type="entry name" value="HTH_ARAC_FAMILY_2"/>
    <property type="match status" value="1"/>
</dbReference>
<evidence type="ECO:0000256" key="1">
    <source>
        <dbReference type="ARBA" id="ARBA00023015"/>
    </source>
</evidence>
<evidence type="ECO:0000313" key="7">
    <source>
        <dbReference type="Proteomes" id="UP000076335"/>
    </source>
</evidence>
<evidence type="ECO:0000256" key="3">
    <source>
        <dbReference type="ARBA" id="ARBA00023163"/>
    </source>
</evidence>
<proteinExistence type="predicted"/>
<dbReference type="PANTHER" id="PTHR46796">
    <property type="entry name" value="HTH-TYPE TRANSCRIPTIONAL ACTIVATOR RHAS-RELATED"/>
    <property type="match status" value="1"/>
</dbReference>
<dbReference type="EMBL" id="LPVY01000013">
    <property type="protein sequence ID" value="KZB64151.1"/>
    <property type="molecule type" value="Genomic_DNA"/>
</dbReference>
<evidence type="ECO:0000256" key="4">
    <source>
        <dbReference type="SAM" id="MobiDB-lite"/>
    </source>
</evidence>
<accession>A0A154L4X3</accession>
<gene>
    <name evidence="6" type="ORF">AUP42_20440</name>
</gene>
<protein>
    <submittedName>
        <fullName evidence="6">AraC family transcriptional regulator</fullName>
    </submittedName>
</protein>
<feature type="domain" description="HTH araC/xylS-type" evidence="5">
    <location>
        <begin position="224"/>
        <end position="322"/>
    </location>
</feature>
<evidence type="ECO:0000256" key="2">
    <source>
        <dbReference type="ARBA" id="ARBA00023125"/>
    </source>
</evidence>
<dbReference type="RefSeq" id="WP_062952127.1">
    <property type="nucleotide sequence ID" value="NZ_LPVY01000013.1"/>
</dbReference>
<dbReference type="Pfam" id="PF12852">
    <property type="entry name" value="Cupin_6"/>
    <property type="match status" value="1"/>
</dbReference>
<dbReference type="SUPFAM" id="SSF46689">
    <property type="entry name" value="Homeodomain-like"/>
    <property type="match status" value="2"/>
</dbReference>
<dbReference type="InterPro" id="IPR050204">
    <property type="entry name" value="AraC_XylS_family_regulators"/>
</dbReference>